<feature type="region of interest" description="Disordered" evidence="2">
    <location>
        <begin position="295"/>
        <end position="314"/>
    </location>
</feature>
<proteinExistence type="predicted"/>
<evidence type="ECO:0000256" key="2">
    <source>
        <dbReference type="SAM" id="MobiDB-lite"/>
    </source>
</evidence>
<feature type="compositionally biased region" description="Basic and acidic residues" evidence="2">
    <location>
        <begin position="881"/>
        <end position="900"/>
    </location>
</feature>
<reference evidence="4 5" key="1">
    <citation type="submission" date="2023-07" db="EMBL/GenBank/DDBJ databases">
        <title>Sequencing the genomes of 1000 actinobacteria strains.</title>
        <authorList>
            <person name="Klenk H.-P."/>
        </authorList>
    </citation>
    <scope>NUCLEOTIDE SEQUENCE [LARGE SCALE GENOMIC DNA]</scope>
    <source>
        <strain evidence="4 5">DSM 44388</strain>
    </source>
</reference>
<feature type="region of interest" description="Disordered" evidence="2">
    <location>
        <begin position="843"/>
        <end position="1124"/>
    </location>
</feature>
<dbReference type="RefSeq" id="WP_307238037.1">
    <property type="nucleotide sequence ID" value="NZ_JAUSQZ010000001.1"/>
</dbReference>
<feature type="coiled-coil region" evidence="1">
    <location>
        <begin position="698"/>
        <end position="763"/>
    </location>
</feature>
<organism evidence="4 5">
    <name type="scientific">Kineosporia succinea</name>
    <dbReference type="NCBI Taxonomy" id="84632"/>
    <lineage>
        <taxon>Bacteria</taxon>
        <taxon>Bacillati</taxon>
        <taxon>Actinomycetota</taxon>
        <taxon>Actinomycetes</taxon>
        <taxon>Kineosporiales</taxon>
        <taxon>Kineosporiaceae</taxon>
        <taxon>Kineosporia</taxon>
    </lineage>
</organism>
<keyword evidence="3" id="KW-1133">Transmembrane helix</keyword>
<feature type="compositionally biased region" description="Low complexity" evidence="2">
    <location>
        <begin position="478"/>
        <end position="500"/>
    </location>
</feature>
<feature type="compositionally biased region" description="Basic and acidic residues" evidence="2">
    <location>
        <begin position="847"/>
        <end position="874"/>
    </location>
</feature>
<protein>
    <submittedName>
        <fullName evidence="4">Uncharacterized protein</fullName>
    </submittedName>
</protein>
<feature type="compositionally biased region" description="Pro residues" evidence="2">
    <location>
        <begin position="1003"/>
        <end position="1013"/>
    </location>
</feature>
<name>A0ABT9NWQ9_9ACTN</name>
<evidence type="ECO:0000256" key="1">
    <source>
        <dbReference type="SAM" id="Coils"/>
    </source>
</evidence>
<keyword evidence="3" id="KW-0812">Transmembrane</keyword>
<gene>
    <name evidence="4" type="ORF">J2S57_000606</name>
</gene>
<evidence type="ECO:0000313" key="5">
    <source>
        <dbReference type="Proteomes" id="UP001235712"/>
    </source>
</evidence>
<comment type="caution">
    <text evidence="4">The sequence shown here is derived from an EMBL/GenBank/DDBJ whole genome shotgun (WGS) entry which is preliminary data.</text>
</comment>
<evidence type="ECO:0000256" key="3">
    <source>
        <dbReference type="SAM" id="Phobius"/>
    </source>
</evidence>
<feature type="region of interest" description="Disordered" evidence="2">
    <location>
        <begin position="180"/>
        <end position="204"/>
    </location>
</feature>
<dbReference type="EMBL" id="JAUSQZ010000001">
    <property type="protein sequence ID" value="MDP9824857.1"/>
    <property type="molecule type" value="Genomic_DNA"/>
</dbReference>
<keyword evidence="5" id="KW-1185">Reference proteome</keyword>
<evidence type="ECO:0000313" key="4">
    <source>
        <dbReference type="EMBL" id="MDP9824857.1"/>
    </source>
</evidence>
<feature type="coiled-coil region" evidence="1">
    <location>
        <begin position="517"/>
        <end position="655"/>
    </location>
</feature>
<feature type="region of interest" description="Disordered" evidence="2">
    <location>
        <begin position="473"/>
        <end position="508"/>
    </location>
</feature>
<feature type="compositionally biased region" description="Basic and acidic residues" evidence="2">
    <location>
        <begin position="1030"/>
        <end position="1040"/>
    </location>
</feature>
<dbReference type="Proteomes" id="UP001235712">
    <property type="component" value="Unassembled WGS sequence"/>
</dbReference>
<keyword evidence="1" id="KW-0175">Coiled coil</keyword>
<feature type="transmembrane region" description="Helical" evidence="3">
    <location>
        <begin position="40"/>
        <end position="60"/>
    </location>
</feature>
<feature type="region of interest" description="Disordered" evidence="2">
    <location>
        <begin position="347"/>
        <end position="406"/>
    </location>
</feature>
<accession>A0ABT9NWQ9</accession>
<sequence length="1124" mass="118814">MSDFSARAADVRRLATEMFDGAADSAVRTRDHLELHPEQGLAVTGVAVAALLLVLVVLVVRAVRRSSRRHQAAVLRDDLVDAVRMGEIDVNDFRVFAMIDFCDRVARVGRRPKAGRHASSRPVLDSALASSLISAVGPGSLLPPGGPFWPYAAPEPGEVEVTDVWVRAVSFQRQIMGERRSRLDDSVEEMPTPGSGPKPRRLVSVPTGEVPAVGVPTGAVRGAKDVSTEELLLSAESVADLVSMLEDDDELAAVRALEAVPDLADDDFEDALAPRTGFVSRLDETQPAPVIDLRDASTVGRPADDAASADAREGIPAGDEVAVVDVRGATGPMRLVPAGSSVREAEVASAASEGVGSGIEDASVPDDVPAGGSVRGPVDGSVRGPVDSGAAREGLEGRAPGERVAGAETGTTAVAGASAAAATAGDGAGSGVGAATVAAADLVSGAVSGPVTVDGSSVASSVGSSVDLEAADREAAEAQDGAGDVLSDPLSDPLAAPLLSDSDEEPSPELEPVFFAATQAKRAAEKASRERSVVEEAERAQARAAAEQAGVERARAEWAVQEWAAASRVAAEKAAAERVEAQRLARLRAELEEAERVREEQERAEAMRLERAEAERAARLAAEQAAAERAEEERLARLRAEIEEAERALRERELAGIQRLEVELAERERLELVRTEQARADRELGEQDLAGQARLELEQVARARVEQLRFERERAERLRAEADELRTQRELAAEEFRAAAQFRAQAAERASEARRVLQALRKMDTSALAARPIDLDSADVAAEVAGAMRSIDLRPLEMPHHIDLTRIEREDRQVQPAGVPVAAHAGLGVDLFAARGGAESWWARTDQGGHHGTDRVTDRSSGRGDDRGGDRGGDRNGNPGSDRDPGRDRSWSAPVRDDRPVQALRSLIQPPGPRTEPVSARRPGGHAGLTKDAISGPIDLPLLSGRSAEPSNERFDGRDDERFDEPTAHLAEDLAAEADLGAQVAGETEATDASTISDVDSPPTNPIPLPVLPVLPAAGPGTDEPQPEFEDARPAPEIRPRWMTPGERVGGEVQTLGEKRPSAGEAPRTGFWGRRPTRRPRGGFTAVIGHGKPPGALMPFTGQIPVQGGAPEAEAQADHDETVR</sequence>
<feature type="compositionally biased region" description="Basic and acidic residues" evidence="2">
    <location>
        <begin position="951"/>
        <end position="972"/>
    </location>
</feature>
<keyword evidence="3" id="KW-0472">Membrane</keyword>